<organism evidence="9">
    <name type="scientific">candidate division WOR-3 bacterium</name>
    <dbReference type="NCBI Taxonomy" id="2052148"/>
    <lineage>
        <taxon>Bacteria</taxon>
        <taxon>Bacteria division WOR-3</taxon>
    </lineage>
</organism>
<dbReference type="GO" id="GO:0016020">
    <property type="term" value="C:membrane"/>
    <property type="evidence" value="ECO:0007669"/>
    <property type="project" value="UniProtKB-SubCell"/>
</dbReference>
<evidence type="ECO:0000256" key="1">
    <source>
        <dbReference type="ARBA" id="ARBA00004370"/>
    </source>
</evidence>
<dbReference type="AlphaFoldDB" id="A0A7C3UXW3"/>
<dbReference type="CDD" id="cd07018">
    <property type="entry name" value="S49_SppA_67K_type"/>
    <property type="match status" value="1"/>
</dbReference>
<keyword evidence="5" id="KW-0720">Serine protease</keyword>
<dbReference type="InterPro" id="IPR002142">
    <property type="entry name" value="Peptidase_S49"/>
</dbReference>
<protein>
    <submittedName>
        <fullName evidence="9">Signal peptide peptidase SppA</fullName>
    </submittedName>
</protein>
<evidence type="ECO:0000256" key="5">
    <source>
        <dbReference type="ARBA" id="ARBA00022825"/>
    </source>
</evidence>
<dbReference type="GO" id="GO:0006465">
    <property type="term" value="P:signal peptide processing"/>
    <property type="evidence" value="ECO:0007669"/>
    <property type="project" value="InterPro"/>
</dbReference>
<sequence>MRRLLLFLPNTLLLFSYPLSVATTDDALAIIQNPALLAPGRDLNFYLFFNHFSLITPRPETISERFFSFASQFGNLGFFYQDKPRTYYFGGGFKISNLSIGLRYEYTRFSSWDFGLAYRYRNLLSLGMVLTGWKKENPIIPGIALKPIKEISLYYEGMIYRLPTGSHHFFGLEVIPQNGLELKFKMDEERNFALGFSLGFGQPGLGFSFSRTPGLKERLSSESYYLSYHKEEKASILPPVKKYLEIELSGEIADLPAGFSLLFSRRKRVFYELLATIEKAKRREEINALLLKISPDFSLTLSQAEELKSCLVNFKKEGKKVFIYTPNLNTINFFLATSADKIIVHPLGDIAIKGIYLRTIFLANLLKKLGIEVEVERVGRYKSAPETFTEERLTEENREQLEALLDDLYQVLLAAFAERGFTREAAESIINQGIFLPEEAKEKKIFDLIAYEGNLDSIVRKETKAKGGIKERKFQKIKPYNYYWGEKKKMAIIYINGSIDYGESYTDFLTGEYHTGCQTIARYLRKVKDNPMVKVVILRIDSPGGDAFASDIIWREVENLKRKKPVYVSMSSLAASGGYYCASTGKEIFANNSTITGSIGVFGIKFVTKGLMEKAGVNEEILKRGEKADFLSSHRHFTPEEREQFKKVIENFYDQFKSKVATGRNLPKEKVDSLGQGRIWSGKSARELRLIDKIGGLIDLIHYLQEKYNLTDCEIVHYPPLSPFRLW</sequence>
<dbReference type="SUPFAM" id="SSF52096">
    <property type="entry name" value="ClpP/crotonase"/>
    <property type="match status" value="2"/>
</dbReference>
<evidence type="ECO:0000256" key="2">
    <source>
        <dbReference type="ARBA" id="ARBA00008683"/>
    </source>
</evidence>
<comment type="similarity">
    <text evidence="2">Belongs to the peptidase S49 family.</text>
</comment>
<name>A0A7C3UXW3_UNCW3</name>
<evidence type="ECO:0000256" key="6">
    <source>
        <dbReference type="ARBA" id="ARBA00023136"/>
    </source>
</evidence>
<dbReference type="NCBIfam" id="TIGR00706">
    <property type="entry name" value="SppA_dom"/>
    <property type="match status" value="1"/>
</dbReference>
<feature type="chain" id="PRO_5028443881" evidence="7">
    <location>
        <begin position="22"/>
        <end position="727"/>
    </location>
</feature>
<comment type="subcellular location">
    <subcellularLocation>
        <location evidence="1">Membrane</location>
    </subcellularLocation>
</comment>
<dbReference type="InterPro" id="IPR029045">
    <property type="entry name" value="ClpP/crotonase-like_dom_sf"/>
</dbReference>
<dbReference type="InterPro" id="IPR047272">
    <property type="entry name" value="S49_SppA_C"/>
</dbReference>
<comment type="caution">
    <text evidence="9">The sequence shown here is derived from an EMBL/GenBank/DDBJ whole genome shotgun (WGS) entry which is preliminary data.</text>
</comment>
<reference evidence="9" key="1">
    <citation type="journal article" date="2020" name="mSystems">
        <title>Genome- and Community-Level Interaction Insights into Carbon Utilization and Element Cycling Functions of Hydrothermarchaeota in Hydrothermal Sediment.</title>
        <authorList>
            <person name="Zhou Z."/>
            <person name="Liu Y."/>
            <person name="Xu W."/>
            <person name="Pan J."/>
            <person name="Luo Z.H."/>
            <person name="Li M."/>
        </authorList>
    </citation>
    <scope>NUCLEOTIDE SEQUENCE [LARGE SCALE GENOMIC DNA]</scope>
    <source>
        <strain evidence="9">SpSt-906</strain>
    </source>
</reference>
<evidence type="ECO:0000259" key="8">
    <source>
        <dbReference type="Pfam" id="PF01343"/>
    </source>
</evidence>
<keyword evidence="7" id="KW-0732">Signal</keyword>
<dbReference type="PANTHER" id="PTHR33209">
    <property type="entry name" value="PROTEASE 4"/>
    <property type="match status" value="1"/>
</dbReference>
<dbReference type="NCBIfam" id="TIGR00705">
    <property type="entry name" value="SppA_67K"/>
    <property type="match status" value="1"/>
</dbReference>
<evidence type="ECO:0000256" key="4">
    <source>
        <dbReference type="ARBA" id="ARBA00022801"/>
    </source>
</evidence>
<proteinExistence type="inferred from homology"/>
<evidence type="ECO:0000256" key="3">
    <source>
        <dbReference type="ARBA" id="ARBA00022670"/>
    </source>
</evidence>
<dbReference type="Gene3D" id="3.90.226.10">
    <property type="entry name" value="2-enoyl-CoA Hydratase, Chain A, domain 1"/>
    <property type="match status" value="2"/>
</dbReference>
<gene>
    <name evidence="9" type="primary">sppA</name>
    <name evidence="9" type="ORF">ENX07_01445</name>
</gene>
<feature type="domain" description="Peptidase S49" evidence="8">
    <location>
        <begin position="314"/>
        <end position="452"/>
    </location>
</feature>
<evidence type="ECO:0000313" key="9">
    <source>
        <dbReference type="EMBL" id="HGE98726.1"/>
    </source>
</evidence>
<dbReference type="CDD" id="cd07023">
    <property type="entry name" value="S49_Sppa_N_C"/>
    <property type="match status" value="1"/>
</dbReference>
<dbReference type="EMBL" id="DTMQ01000009">
    <property type="protein sequence ID" value="HGE98726.1"/>
    <property type="molecule type" value="Genomic_DNA"/>
</dbReference>
<keyword evidence="4" id="KW-0378">Hydrolase</keyword>
<keyword evidence="6" id="KW-0472">Membrane</keyword>
<accession>A0A7C3UXW3</accession>
<dbReference type="InterPro" id="IPR004634">
    <property type="entry name" value="Pept_S49_pIV"/>
</dbReference>
<evidence type="ECO:0000256" key="7">
    <source>
        <dbReference type="SAM" id="SignalP"/>
    </source>
</evidence>
<feature type="signal peptide" evidence="7">
    <location>
        <begin position="1"/>
        <end position="21"/>
    </location>
</feature>
<dbReference type="PANTHER" id="PTHR33209:SF1">
    <property type="entry name" value="PEPTIDASE S49 DOMAIN-CONTAINING PROTEIN"/>
    <property type="match status" value="1"/>
</dbReference>
<dbReference type="InterPro" id="IPR047217">
    <property type="entry name" value="S49_SppA_67K_type_N"/>
</dbReference>
<keyword evidence="3" id="KW-0645">Protease</keyword>
<feature type="domain" description="Peptidase S49" evidence="8">
    <location>
        <begin position="559"/>
        <end position="710"/>
    </location>
</feature>
<dbReference type="InterPro" id="IPR004635">
    <property type="entry name" value="Pept_S49_SppA"/>
</dbReference>
<dbReference type="Pfam" id="PF01343">
    <property type="entry name" value="Peptidase_S49"/>
    <property type="match status" value="2"/>
</dbReference>
<dbReference type="GO" id="GO:0008236">
    <property type="term" value="F:serine-type peptidase activity"/>
    <property type="evidence" value="ECO:0007669"/>
    <property type="project" value="UniProtKB-KW"/>
</dbReference>